<name>A0A158NJE1_ATTCE</name>
<protein>
    <submittedName>
        <fullName evidence="3">Uncharacterized protein</fullName>
    </submittedName>
</protein>
<dbReference type="EMBL" id="ADTU01017626">
    <property type="status" value="NOT_ANNOTATED_CDS"/>
    <property type="molecule type" value="Genomic_DNA"/>
</dbReference>
<accession>A0A158NJE1</accession>
<evidence type="ECO:0000313" key="3">
    <source>
        <dbReference type="EnsemblMetazoa" id="XP_012057649.1"/>
    </source>
</evidence>
<dbReference type="EMBL" id="ADTU01017625">
    <property type="status" value="NOT_ANNOTATED_CDS"/>
    <property type="molecule type" value="Genomic_DNA"/>
</dbReference>
<dbReference type="OrthoDB" id="7550534at2759"/>
<evidence type="ECO:0000256" key="2">
    <source>
        <dbReference type="SAM" id="MobiDB-lite"/>
    </source>
</evidence>
<dbReference type="EMBL" id="ADTU01017628">
    <property type="status" value="NOT_ANNOTATED_CDS"/>
    <property type="molecule type" value="Genomic_DNA"/>
</dbReference>
<dbReference type="EMBL" id="ADTU01017629">
    <property type="status" value="NOT_ANNOTATED_CDS"/>
    <property type="molecule type" value="Genomic_DNA"/>
</dbReference>
<dbReference type="EMBL" id="ADTU01017624">
    <property type="status" value="NOT_ANNOTATED_CDS"/>
    <property type="molecule type" value="Genomic_DNA"/>
</dbReference>
<dbReference type="KEGG" id="acep:105620770"/>
<evidence type="ECO:0000256" key="1">
    <source>
        <dbReference type="SAM" id="Coils"/>
    </source>
</evidence>
<evidence type="ECO:0000313" key="4">
    <source>
        <dbReference type="Proteomes" id="UP000005205"/>
    </source>
</evidence>
<keyword evidence="1" id="KW-0175">Coiled coil</keyword>
<feature type="region of interest" description="Disordered" evidence="2">
    <location>
        <begin position="1"/>
        <end position="21"/>
    </location>
</feature>
<dbReference type="Proteomes" id="UP000005205">
    <property type="component" value="Unassembled WGS sequence"/>
</dbReference>
<dbReference type="EMBL" id="ADTU01017621">
    <property type="status" value="NOT_ANNOTATED_CDS"/>
    <property type="molecule type" value="Genomic_DNA"/>
</dbReference>
<dbReference type="AlphaFoldDB" id="A0A158NJE1"/>
<dbReference type="EnsemblMetazoa" id="XM_012202259.1">
    <property type="protein sequence ID" value="XP_012057649.1"/>
    <property type="gene ID" value="LOC105620770"/>
</dbReference>
<dbReference type="EMBL" id="ADTU01017627">
    <property type="status" value="NOT_ANNOTATED_CDS"/>
    <property type="molecule type" value="Genomic_DNA"/>
</dbReference>
<gene>
    <name evidence="3" type="primary">105620770</name>
</gene>
<sequence>MKTLRQTARKTDEKYRKARKSHNTIEMSIKNTTSDLLSETKRLKEKLLQDAKDKKQLQQKISKITLIEKILRNEGENNNNFNNVGQTFRRELHNTIMIEEETLRNLNKEQEKIKEYIVQYENKTQQWNTIISIFSCKIHCAEESRQTDDIVVRKGGIETLVLQ</sequence>
<feature type="coiled-coil region" evidence="1">
    <location>
        <begin position="89"/>
        <end position="126"/>
    </location>
</feature>
<keyword evidence="4" id="KW-1185">Reference proteome</keyword>
<dbReference type="InParanoid" id="A0A158NJE1"/>
<proteinExistence type="predicted"/>
<reference evidence="3" key="2">
    <citation type="submission" date="2016-04" db="UniProtKB">
        <authorList>
            <consortium name="EnsemblMetazoa"/>
        </authorList>
    </citation>
    <scope>IDENTIFICATION</scope>
</reference>
<dbReference type="EMBL" id="ADTU01017622">
    <property type="status" value="NOT_ANNOTATED_CDS"/>
    <property type="molecule type" value="Genomic_DNA"/>
</dbReference>
<reference evidence="4" key="1">
    <citation type="journal article" date="2011" name="PLoS Genet.">
        <title>The genome sequence of the leaf-cutter ant Atta cephalotes reveals insights into its obligate symbiotic lifestyle.</title>
        <authorList>
            <person name="Suen G."/>
            <person name="Teiling C."/>
            <person name="Li L."/>
            <person name="Holt C."/>
            <person name="Abouheif E."/>
            <person name="Bornberg-Bauer E."/>
            <person name="Bouffard P."/>
            <person name="Caldera E.J."/>
            <person name="Cash E."/>
            <person name="Cavanaugh A."/>
            <person name="Denas O."/>
            <person name="Elhaik E."/>
            <person name="Fave M.J."/>
            <person name="Gadau J."/>
            <person name="Gibson J.D."/>
            <person name="Graur D."/>
            <person name="Grubbs K.J."/>
            <person name="Hagen D.E."/>
            <person name="Harkins T.T."/>
            <person name="Helmkampf M."/>
            <person name="Hu H."/>
            <person name="Johnson B.R."/>
            <person name="Kim J."/>
            <person name="Marsh S.E."/>
            <person name="Moeller J.A."/>
            <person name="Munoz-Torres M.C."/>
            <person name="Murphy M.C."/>
            <person name="Naughton M.C."/>
            <person name="Nigam S."/>
            <person name="Overson R."/>
            <person name="Rajakumar R."/>
            <person name="Reese J.T."/>
            <person name="Scott J.J."/>
            <person name="Smith C.R."/>
            <person name="Tao S."/>
            <person name="Tsutsui N.D."/>
            <person name="Viljakainen L."/>
            <person name="Wissler L."/>
            <person name="Yandell M.D."/>
            <person name="Zimmer F."/>
            <person name="Taylor J."/>
            <person name="Slater S.C."/>
            <person name="Clifton S.W."/>
            <person name="Warren W.C."/>
            <person name="Elsik C.G."/>
            <person name="Smith C.D."/>
            <person name="Weinstock G.M."/>
            <person name="Gerardo N.M."/>
            <person name="Currie C.R."/>
        </authorList>
    </citation>
    <scope>NUCLEOTIDE SEQUENCE [LARGE SCALE GENOMIC DNA]</scope>
</reference>
<organism evidence="3 4">
    <name type="scientific">Atta cephalotes</name>
    <name type="common">Leafcutter ant</name>
    <dbReference type="NCBI Taxonomy" id="12957"/>
    <lineage>
        <taxon>Eukaryota</taxon>
        <taxon>Metazoa</taxon>
        <taxon>Ecdysozoa</taxon>
        <taxon>Arthropoda</taxon>
        <taxon>Hexapoda</taxon>
        <taxon>Insecta</taxon>
        <taxon>Pterygota</taxon>
        <taxon>Neoptera</taxon>
        <taxon>Endopterygota</taxon>
        <taxon>Hymenoptera</taxon>
        <taxon>Apocrita</taxon>
        <taxon>Aculeata</taxon>
        <taxon>Formicoidea</taxon>
        <taxon>Formicidae</taxon>
        <taxon>Myrmicinae</taxon>
        <taxon>Atta</taxon>
    </lineage>
</organism>
<dbReference type="EMBL" id="ADTU01017623">
    <property type="status" value="NOT_ANNOTATED_CDS"/>
    <property type="molecule type" value="Genomic_DNA"/>
</dbReference>